<keyword evidence="3 4" id="KW-0472">Membrane</keyword>
<dbReference type="OrthoDB" id="146345at2"/>
<dbReference type="Gene3D" id="1.20.1250.20">
    <property type="entry name" value="MFS general substrate transporter like domains"/>
    <property type="match status" value="2"/>
</dbReference>
<dbReference type="EMBL" id="VUKA01000009">
    <property type="protein sequence ID" value="KAA2212296.1"/>
    <property type="molecule type" value="Genomic_DNA"/>
</dbReference>
<gene>
    <name evidence="6" type="ORF">F0Q34_15860</name>
</gene>
<dbReference type="InterPro" id="IPR011701">
    <property type="entry name" value="MFS"/>
</dbReference>
<reference evidence="6 7" key="1">
    <citation type="journal article" date="2015" name="Int. J. Syst. Evol. Microbiol.">
        <title>Roseomonas oryzae sp. nov., isolated from paddy rhizosphere soil.</title>
        <authorList>
            <person name="Ramaprasad E.V."/>
            <person name="Sasikala Ch."/>
            <person name="Ramana Ch.V."/>
        </authorList>
    </citation>
    <scope>NUCLEOTIDE SEQUENCE [LARGE SCALE GENOMIC DNA]</scope>
    <source>
        <strain evidence="6 7">KCTC 42542</strain>
    </source>
</reference>
<keyword evidence="2 4" id="KW-1133">Transmembrane helix</keyword>
<dbReference type="InterPro" id="IPR036259">
    <property type="entry name" value="MFS_trans_sf"/>
</dbReference>
<accession>A0A5B2TCQ4</accession>
<dbReference type="RefSeq" id="WP_149813216.1">
    <property type="nucleotide sequence ID" value="NZ_VUKA01000009.1"/>
</dbReference>
<evidence type="ECO:0000256" key="1">
    <source>
        <dbReference type="ARBA" id="ARBA00022692"/>
    </source>
</evidence>
<dbReference type="PANTHER" id="PTHR11360:SF290">
    <property type="entry name" value="MONOCARBOXYLATE MFS PERMEASE"/>
    <property type="match status" value="1"/>
</dbReference>
<feature type="transmembrane region" description="Helical" evidence="4">
    <location>
        <begin position="357"/>
        <end position="377"/>
    </location>
</feature>
<dbReference type="InterPro" id="IPR020846">
    <property type="entry name" value="MFS_dom"/>
</dbReference>
<keyword evidence="7" id="KW-1185">Reference proteome</keyword>
<dbReference type="SUPFAM" id="SSF103473">
    <property type="entry name" value="MFS general substrate transporter"/>
    <property type="match status" value="1"/>
</dbReference>
<name>A0A5B2TCQ4_9PROT</name>
<dbReference type="CDD" id="cd17355">
    <property type="entry name" value="MFS_YcxA_like"/>
    <property type="match status" value="1"/>
</dbReference>
<dbReference type="Pfam" id="PF07690">
    <property type="entry name" value="MFS_1"/>
    <property type="match status" value="1"/>
</dbReference>
<feature type="transmembrane region" description="Helical" evidence="4">
    <location>
        <begin position="52"/>
        <end position="72"/>
    </location>
</feature>
<feature type="transmembrane region" description="Helical" evidence="4">
    <location>
        <begin position="108"/>
        <end position="131"/>
    </location>
</feature>
<sequence length="420" mass="44500">MNITRSRPFGQNYAFVVVAAIFLALLAAAGARSAPGVLILPLEEHFGWGRSVTALSAGVGIFLYGMVGPFAAALMNTLGLRRTVLGALALMSLSAAASSFMTQPWHLLLSWGVFSGLGSGAVALVLGATIVNRWFVRNRSLMMGLLTASTATGTLVFLPVLAWLAQEGGWRPVVIAVAVVLAAMIPVIWLLVPERPASIGQLPYGATAATVEAPHKGMVTAALGTLRRAAATRTFWYLFATFFICGFTTNGLVGTHLIAMCGDMGIPEVQAAGLLMLMGIFDLVGTTLSGWLTDRYDPRKLLFVYYGLRGLSLIYLPFSDFSYYSLVLFAVFYGLDWIATVPPTLRLATEAFGERDAPVVFGWIAAGHQMGAASAAFLGGVLRDTQGDYLTMFLLAGSTGLVAAGLSVMMRRGHAVAQAA</sequence>
<dbReference type="PROSITE" id="PS50850">
    <property type="entry name" value="MFS"/>
    <property type="match status" value="1"/>
</dbReference>
<dbReference type="Proteomes" id="UP000322110">
    <property type="component" value="Unassembled WGS sequence"/>
</dbReference>
<feature type="transmembrane region" description="Helical" evidence="4">
    <location>
        <begin position="389"/>
        <end position="409"/>
    </location>
</feature>
<feature type="transmembrane region" description="Helical" evidence="4">
    <location>
        <begin position="170"/>
        <end position="192"/>
    </location>
</feature>
<evidence type="ECO:0000313" key="6">
    <source>
        <dbReference type="EMBL" id="KAA2212296.1"/>
    </source>
</evidence>
<comment type="caution">
    <text evidence="6">The sequence shown here is derived from an EMBL/GenBank/DDBJ whole genome shotgun (WGS) entry which is preliminary data.</text>
</comment>
<organism evidence="6 7">
    <name type="scientific">Teichococcus oryzae</name>
    <dbReference type="NCBI Taxonomy" id="1608942"/>
    <lineage>
        <taxon>Bacteria</taxon>
        <taxon>Pseudomonadati</taxon>
        <taxon>Pseudomonadota</taxon>
        <taxon>Alphaproteobacteria</taxon>
        <taxon>Acetobacterales</taxon>
        <taxon>Roseomonadaceae</taxon>
        <taxon>Roseomonas</taxon>
    </lineage>
</organism>
<keyword evidence="1 4" id="KW-0812">Transmembrane</keyword>
<dbReference type="GO" id="GO:0022857">
    <property type="term" value="F:transmembrane transporter activity"/>
    <property type="evidence" value="ECO:0007669"/>
    <property type="project" value="InterPro"/>
</dbReference>
<dbReference type="AlphaFoldDB" id="A0A5B2TCQ4"/>
<protein>
    <submittedName>
        <fullName evidence="6">MFS transporter</fullName>
    </submittedName>
</protein>
<evidence type="ECO:0000256" key="2">
    <source>
        <dbReference type="ARBA" id="ARBA00022989"/>
    </source>
</evidence>
<feature type="transmembrane region" description="Helical" evidence="4">
    <location>
        <begin position="84"/>
        <end position="102"/>
    </location>
</feature>
<feature type="domain" description="Major facilitator superfamily (MFS) profile" evidence="5">
    <location>
        <begin position="16"/>
        <end position="415"/>
    </location>
</feature>
<evidence type="ECO:0000256" key="3">
    <source>
        <dbReference type="ARBA" id="ARBA00023136"/>
    </source>
</evidence>
<proteinExistence type="predicted"/>
<evidence type="ECO:0000313" key="7">
    <source>
        <dbReference type="Proteomes" id="UP000322110"/>
    </source>
</evidence>
<dbReference type="InterPro" id="IPR050327">
    <property type="entry name" value="Proton-linked_MCT"/>
</dbReference>
<feature type="transmembrane region" description="Helical" evidence="4">
    <location>
        <begin position="235"/>
        <end position="259"/>
    </location>
</feature>
<evidence type="ECO:0000256" key="4">
    <source>
        <dbReference type="SAM" id="Phobius"/>
    </source>
</evidence>
<dbReference type="PANTHER" id="PTHR11360">
    <property type="entry name" value="MONOCARBOXYLATE TRANSPORTER"/>
    <property type="match status" value="1"/>
</dbReference>
<feature type="transmembrane region" description="Helical" evidence="4">
    <location>
        <begin position="271"/>
        <end position="292"/>
    </location>
</feature>
<feature type="transmembrane region" description="Helical" evidence="4">
    <location>
        <begin position="324"/>
        <end position="345"/>
    </location>
</feature>
<feature type="transmembrane region" description="Helical" evidence="4">
    <location>
        <begin position="143"/>
        <end position="164"/>
    </location>
</feature>
<evidence type="ECO:0000259" key="5">
    <source>
        <dbReference type="PROSITE" id="PS50850"/>
    </source>
</evidence>